<reference evidence="1 2" key="1">
    <citation type="submission" date="2019-02" db="EMBL/GenBank/DDBJ databases">
        <title>Genome sequence of the sea-ice species Brumimicrobium glaciale.</title>
        <authorList>
            <person name="Bowman J.P."/>
        </authorList>
    </citation>
    <scope>NUCLEOTIDE SEQUENCE [LARGE SCALE GENOMIC DNA]</scope>
    <source>
        <strain evidence="1 2">IC156</strain>
    </source>
</reference>
<comment type="caution">
    <text evidence="1">The sequence shown here is derived from an EMBL/GenBank/DDBJ whole genome shotgun (WGS) entry which is preliminary data.</text>
</comment>
<organism evidence="1 2">
    <name type="scientific">Brumimicrobium glaciale</name>
    <dbReference type="NCBI Taxonomy" id="200475"/>
    <lineage>
        <taxon>Bacteria</taxon>
        <taxon>Pseudomonadati</taxon>
        <taxon>Bacteroidota</taxon>
        <taxon>Flavobacteriia</taxon>
        <taxon>Flavobacteriales</taxon>
        <taxon>Crocinitomicaceae</taxon>
        <taxon>Brumimicrobium</taxon>
    </lineage>
</organism>
<dbReference type="RefSeq" id="WP_130092572.1">
    <property type="nucleotide sequence ID" value="NZ_SETE01000002.1"/>
</dbReference>
<sequence>MRERSLYFSFILVLLFCSSCEDITTYGGKNMIGCHKVISDSHLTGDFLNKIGTENIYLKLFSNKTFEIYTDINCCINNLKGKWKIEKDLESEYFMFKIGNGNYSNVPGLIFNGLNCNGHSGVLIFDLEILPSSPSCIAPDDHDEGE</sequence>
<keyword evidence="2" id="KW-1185">Reference proteome</keyword>
<accession>A0A4Q4KMD6</accession>
<protein>
    <submittedName>
        <fullName evidence="1">Uncharacterized protein</fullName>
    </submittedName>
</protein>
<dbReference type="Proteomes" id="UP000293952">
    <property type="component" value="Unassembled WGS sequence"/>
</dbReference>
<gene>
    <name evidence="1" type="ORF">ERX46_04095</name>
</gene>
<evidence type="ECO:0000313" key="2">
    <source>
        <dbReference type="Proteomes" id="UP000293952"/>
    </source>
</evidence>
<proteinExistence type="predicted"/>
<name>A0A4Q4KMD6_9FLAO</name>
<dbReference type="AlphaFoldDB" id="A0A4Q4KMD6"/>
<evidence type="ECO:0000313" key="1">
    <source>
        <dbReference type="EMBL" id="RYM34563.1"/>
    </source>
</evidence>
<dbReference type="EMBL" id="SETE01000002">
    <property type="protein sequence ID" value="RYM34563.1"/>
    <property type="molecule type" value="Genomic_DNA"/>
</dbReference>